<evidence type="ECO:0000256" key="4">
    <source>
        <dbReference type="ARBA" id="ARBA00022989"/>
    </source>
</evidence>
<dbReference type="InterPro" id="IPR018704">
    <property type="entry name" value="SecYEG/CpoB_TPR"/>
</dbReference>
<comment type="subcellular location">
    <subcellularLocation>
        <location evidence="1">Cell membrane</location>
        <topology evidence="1">Single-pass type II membrane protein</topology>
    </subcellularLocation>
</comment>
<keyword evidence="6" id="KW-0143">Chaperone</keyword>
<reference evidence="11 12" key="1">
    <citation type="submission" date="2020-08" db="EMBL/GenBank/DDBJ databases">
        <title>Genomic Encyclopedia of Type Strains, Phase IV (KMG-IV): sequencing the most valuable type-strain genomes for metagenomic binning, comparative biology and taxonomic classification.</title>
        <authorList>
            <person name="Goeker M."/>
        </authorList>
    </citation>
    <scope>NUCLEOTIDE SEQUENCE [LARGE SCALE GENOMIC DNA]</scope>
    <source>
        <strain evidence="11 12">DSM 22975</strain>
    </source>
</reference>
<dbReference type="EMBL" id="JACHGR010000007">
    <property type="protein sequence ID" value="MBB6056355.1"/>
    <property type="molecule type" value="Genomic_DNA"/>
</dbReference>
<feature type="transmembrane region" description="Helical" evidence="9">
    <location>
        <begin position="25"/>
        <end position="42"/>
    </location>
</feature>
<dbReference type="GO" id="GO:0044877">
    <property type="term" value="F:protein-containing complex binding"/>
    <property type="evidence" value="ECO:0007669"/>
    <property type="project" value="InterPro"/>
</dbReference>
<dbReference type="PANTHER" id="PTHR38035:SF1">
    <property type="entry name" value="ANCILLARY SECYEG TRANSLOCON SUBUNIT"/>
    <property type="match status" value="1"/>
</dbReference>
<comment type="similarity">
    <text evidence="7">Belongs to the YfgM family.</text>
</comment>
<keyword evidence="12" id="KW-1185">Reference proteome</keyword>
<dbReference type="RefSeq" id="WP_188027076.1">
    <property type="nucleotide sequence ID" value="NZ_JACHGR010000007.1"/>
</dbReference>
<evidence type="ECO:0000259" key="10">
    <source>
        <dbReference type="Pfam" id="PF09976"/>
    </source>
</evidence>
<evidence type="ECO:0000256" key="8">
    <source>
        <dbReference type="ARBA" id="ARBA00024235"/>
    </source>
</evidence>
<comment type="caution">
    <text evidence="11">The sequence shown here is derived from an EMBL/GenBank/DDBJ whole genome shotgun (WGS) entry which is preliminary data.</text>
</comment>
<evidence type="ECO:0000256" key="5">
    <source>
        <dbReference type="ARBA" id="ARBA00023136"/>
    </source>
</evidence>
<proteinExistence type="inferred from homology"/>
<sequence>MDVYNSEEQQVEAIKSWWQENGKSIVAGVIIGFVGLFGWRYYNDYTRQQSEAAAAEYQQVMQSLSEQHEKAFDAVSQFIKSHKNTYGDLAGLQLAAEAVNANKPELAAEQLRYVAEQGSEEEFKPVAAIRLSRLLVAMDKPADALKVLDSITAEQYKAVVAEIRGDALLASSQPDKAREAYTVAMQSGKAGTNPVLQMKLDDLSVASEDVDTPKAK</sequence>
<evidence type="ECO:0000256" key="7">
    <source>
        <dbReference type="ARBA" id="ARBA00024197"/>
    </source>
</evidence>
<feature type="domain" description="Ancillary SecYEG translocon subunit/Cell division coordinator CpoB TPR" evidence="10">
    <location>
        <begin position="15"/>
        <end position="204"/>
    </location>
</feature>
<keyword evidence="3 9" id="KW-0812">Transmembrane</keyword>
<evidence type="ECO:0000256" key="2">
    <source>
        <dbReference type="ARBA" id="ARBA00022475"/>
    </source>
</evidence>
<keyword evidence="4 9" id="KW-1133">Transmembrane helix</keyword>
<protein>
    <recommendedName>
        <fullName evidence="8">Ancillary SecYEG translocon subunit</fullName>
    </recommendedName>
</protein>
<gene>
    <name evidence="11" type="ORF">HNR75_002287</name>
</gene>
<dbReference type="Pfam" id="PF09976">
    <property type="entry name" value="TPR_21"/>
    <property type="match status" value="1"/>
</dbReference>
<dbReference type="PIRSF" id="PIRSF006170">
    <property type="entry name" value="YfgM"/>
    <property type="match status" value="1"/>
</dbReference>
<evidence type="ECO:0000256" key="3">
    <source>
        <dbReference type="ARBA" id="ARBA00022692"/>
    </source>
</evidence>
<dbReference type="Proteomes" id="UP000585721">
    <property type="component" value="Unassembled WGS sequence"/>
</dbReference>
<organism evidence="11 12">
    <name type="scientific">Tolumonas osonensis</name>
    <dbReference type="NCBI Taxonomy" id="675874"/>
    <lineage>
        <taxon>Bacteria</taxon>
        <taxon>Pseudomonadati</taxon>
        <taxon>Pseudomonadota</taxon>
        <taxon>Gammaproteobacteria</taxon>
        <taxon>Aeromonadales</taxon>
        <taxon>Aeromonadaceae</taxon>
        <taxon>Tolumonas</taxon>
    </lineage>
</organism>
<keyword evidence="5 9" id="KW-0472">Membrane</keyword>
<dbReference type="InterPro" id="IPR011990">
    <property type="entry name" value="TPR-like_helical_dom_sf"/>
</dbReference>
<keyword evidence="2" id="KW-1003">Cell membrane</keyword>
<evidence type="ECO:0000256" key="6">
    <source>
        <dbReference type="ARBA" id="ARBA00023186"/>
    </source>
</evidence>
<evidence type="ECO:0000256" key="9">
    <source>
        <dbReference type="SAM" id="Phobius"/>
    </source>
</evidence>
<dbReference type="PANTHER" id="PTHR38035">
    <property type="entry name" value="UPF0070 PROTEIN YFGM"/>
    <property type="match status" value="1"/>
</dbReference>
<evidence type="ECO:0000256" key="1">
    <source>
        <dbReference type="ARBA" id="ARBA00004401"/>
    </source>
</evidence>
<dbReference type="GO" id="GO:0005886">
    <property type="term" value="C:plasma membrane"/>
    <property type="evidence" value="ECO:0007669"/>
    <property type="project" value="UniProtKB-SubCell"/>
</dbReference>
<dbReference type="InterPro" id="IPR026039">
    <property type="entry name" value="YfgM"/>
</dbReference>
<evidence type="ECO:0000313" key="11">
    <source>
        <dbReference type="EMBL" id="MBB6056355.1"/>
    </source>
</evidence>
<name>A0A841GM25_9GAMM</name>
<dbReference type="Gene3D" id="1.25.40.10">
    <property type="entry name" value="Tetratricopeptide repeat domain"/>
    <property type="match status" value="1"/>
</dbReference>
<accession>A0A841GM25</accession>
<evidence type="ECO:0000313" key="12">
    <source>
        <dbReference type="Proteomes" id="UP000585721"/>
    </source>
</evidence>
<dbReference type="AlphaFoldDB" id="A0A841GM25"/>